<keyword evidence="1" id="KW-0812">Transmembrane</keyword>
<reference evidence="2" key="3">
    <citation type="submission" date="2023-05" db="EMBL/GenBank/DDBJ databases">
        <authorList>
            <person name="Smith C.H."/>
        </authorList>
    </citation>
    <scope>NUCLEOTIDE SEQUENCE</scope>
    <source>
        <strain evidence="2">CHS0354</strain>
        <tissue evidence="2">Mantle</tissue>
    </source>
</reference>
<evidence type="ECO:0000256" key="1">
    <source>
        <dbReference type="SAM" id="Phobius"/>
    </source>
</evidence>
<reference evidence="2" key="2">
    <citation type="journal article" date="2021" name="Genome Biol. Evol.">
        <title>Developing a high-quality reference genome for a parasitic bivalve with doubly uniparental inheritance (Bivalvia: Unionida).</title>
        <authorList>
            <person name="Smith C.H."/>
        </authorList>
    </citation>
    <scope>NUCLEOTIDE SEQUENCE</scope>
    <source>
        <strain evidence="2">CHS0354</strain>
        <tissue evidence="2">Mantle</tissue>
    </source>
</reference>
<protein>
    <submittedName>
        <fullName evidence="2">Uncharacterized protein</fullName>
    </submittedName>
</protein>
<keyword evidence="3" id="KW-1185">Reference proteome</keyword>
<keyword evidence="1" id="KW-0472">Membrane</keyword>
<accession>A0AAE0VQ26</accession>
<comment type="caution">
    <text evidence="2">The sequence shown here is derived from an EMBL/GenBank/DDBJ whole genome shotgun (WGS) entry which is preliminary data.</text>
</comment>
<dbReference type="Proteomes" id="UP001195483">
    <property type="component" value="Unassembled WGS sequence"/>
</dbReference>
<evidence type="ECO:0000313" key="3">
    <source>
        <dbReference type="Proteomes" id="UP001195483"/>
    </source>
</evidence>
<name>A0AAE0VQ26_9BIVA</name>
<organism evidence="2 3">
    <name type="scientific">Potamilus streckersoni</name>
    <dbReference type="NCBI Taxonomy" id="2493646"/>
    <lineage>
        <taxon>Eukaryota</taxon>
        <taxon>Metazoa</taxon>
        <taxon>Spiralia</taxon>
        <taxon>Lophotrochozoa</taxon>
        <taxon>Mollusca</taxon>
        <taxon>Bivalvia</taxon>
        <taxon>Autobranchia</taxon>
        <taxon>Heteroconchia</taxon>
        <taxon>Palaeoheterodonta</taxon>
        <taxon>Unionida</taxon>
        <taxon>Unionoidea</taxon>
        <taxon>Unionidae</taxon>
        <taxon>Ambleminae</taxon>
        <taxon>Lampsilini</taxon>
        <taxon>Potamilus</taxon>
    </lineage>
</organism>
<sequence>RKHTCSLDFSEPEAPSADVTERATEMEVLGIRLGVGLIVAIIAGSVGVLVILGVFICAYVHCRRRHIPQVRQEIYVQSTVPGNNDHVYESAEMNCYESIDS</sequence>
<dbReference type="EMBL" id="JAEAOA010000663">
    <property type="protein sequence ID" value="KAK3585796.1"/>
    <property type="molecule type" value="Genomic_DNA"/>
</dbReference>
<evidence type="ECO:0000313" key="2">
    <source>
        <dbReference type="EMBL" id="KAK3585796.1"/>
    </source>
</evidence>
<gene>
    <name evidence="2" type="ORF">CHS0354_010577</name>
</gene>
<reference evidence="2" key="1">
    <citation type="journal article" date="2021" name="Genome Biol. Evol.">
        <title>A High-Quality Reference Genome for a Parasitic Bivalve with Doubly Uniparental Inheritance (Bivalvia: Unionida).</title>
        <authorList>
            <person name="Smith C.H."/>
        </authorList>
    </citation>
    <scope>NUCLEOTIDE SEQUENCE</scope>
    <source>
        <strain evidence="2">CHS0354</strain>
    </source>
</reference>
<keyword evidence="1" id="KW-1133">Transmembrane helix</keyword>
<proteinExistence type="predicted"/>
<feature type="non-terminal residue" evidence="2">
    <location>
        <position position="101"/>
    </location>
</feature>
<dbReference type="AlphaFoldDB" id="A0AAE0VQ26"/>
<feature type="transmembrane region" description="Helical" evidence="1">
    <location>
        <begin position="35"/>
        <end position="62"/>
    </location>
</feature>